<dbReference type="OrthoDB" id="6369810at2759"/>
<dbReference type="Gene3D" id="3.10.100.10">
    <property type="entry name" value="Mannose-Binding Protein A, subunit A"/>
    <property type="match status" value="4"/>
</dbReference>
<dbReference type="CDD" id="cd00037">
    <property type="entry name" value="CLECT"/>
    <property type="match status" value="4"/>
</dbReference>
<evidence type="ECO:0000259" key="2">
    <source>
        <dbReference type="PROSITE" id="PS50041"/>
    </source>
</evidence>
<dbReference type="PROSITE" id="PS00615">
    <property type="entry name" value="C_TYPE_LECTIN_1"/>
    <property type="match status" value="3"/>
</dbReference>
<dbReference type="Pfam" id="PF00059">
    <property type="entry name" value="Lectin_C"/>
    <property type="match status" value="4"/>
</dbReference>
<proteinExistence type="predicted"/>
<reference evidence="3" key="1">
    <citation type="submission" date="2021-10" db="EMBL/GenBank/DDBJ databases">
        <title>Tropical sea cucumber genome reveals ecological adaptation and Cuvierian tubules defense mechanism.</title>
        <authorList>
            <person name="Chen T."/>
        </authorList>
    </citation>
    <scope>NUCLEOTIDE SEQUENCE</scope>
    <source>
        <strain evidence="3">Nanhai2018</strain>
        <tissue evidence="3">Muscle</tissue>
    </source>
</reference>
<dbReference type="PROSITE" id="PS50041">
    <property type="entry name" value="C_TYPE_LECTIN_2"/>
    <property type="match status" value="4"/>
</dbReference>
<name>A0A9Q1CB69_HOLLE</name>
<feature type="domain" description="C-type lectin" evidence="2">
    <location>
        <begin position="74"/>
        <end position="184"/>
    </location>
</feature>
<dbReference type="SUPFAM" id="SSF56436">
    <property type="entry name" value="C-type lectin-like"/>
    <property type="match status" value="4"/>
</dbReference>
<dbReference type="EMBL" id="JAIZAY010000005">
    <property type="protein sequence ID" value="KAJ8041528.1"/>
    <property type="molecule type" value="Genomic_DNA"/>
</dbReference>
<gene>
    <name evidence="3" type="ORF">HOLleu_12371</name>
</gene>
<sequence>MLQGRVMDHKISYAVLGLVATIILLSENARGKEPPVMVFTKPFFSSDITGNSQTFKNQAIVPASECQSAYTKAFNGSRYKFVDSCQGLTRHAAQAACERDSSHLVFIESEEENDFLVREVSPDTKYWIGLFSPKRHLFWDNGKEITFANLDRPKTTSGCFVMSTFDRRHWLDKPCENKFGFICEYECSTCPDNATACFNNSRYEFFDGPKISRFAAKSECENDSSHLVFIESKEENDFLVGKAQDGTEYWIGLHDRPQLFWDDGNQVKFTNIDEDNRYTFNVRSGCYRMSNYGRRLWLDKPCSAKLSYICECNAIECSPGYNYSFNGSSYKFVNSSQMAATRLDARTDCERDSSHLVFIESKDENDFLAEKTRGSVPYWIGLFSPKRHIFWDNNVSEMTFANLDLGRRGTFNDHSGCFQMSASGERHWLDKPCEKKDGFICEYEGPNCTHNGIISFNTSCYKFVNHSLASRFAAQSKCADDSMHLVHIETKEENNFLVGKAQNGTKYWIGLHDRPQLFWDNGKQVEYANIDAGRDRTYSVRSGCYQMSDHEEGHIWVDRGCGQSSAYICENEGN</sequence>
<evidence type="ECO:0000256" key="1">
    <source>
        <dbReference type="ARBA" id="ARBA00023157"/>
    </source>
</evidence>
<feature type="domain" description="C-type lectin" evidence="2">
    <location>
        <begin position="325"/>
        <end position="442"/>
    </location>
</feature>
<keyword evidence="3" id="KW-0675">Receptor</keyword>
<dbReference type="PANTHER" id="PTHR22803">
    <property type="entry name" value="MANNOSE, PHOSPHOLIPASE, LECTIN RECEPTOR RELATED"/>
    <property type="match status" value="1"/>
</dbReference>
<dbReference type="InterPro" id="IPR016186">
    <property type="entry name" value="C-type_lectin-like/link_sf"/>
</dbReference>
<keyword evidence="4" id="KW-1185">Reference proteome</keyword>
<protein>
    <submittedName>
        <fullName evidence="3">Macrophage mannose receptor 1</fullName>
    </submittedName>
</protein>
<dbReference type="InterPro" id="IPR016187">
    <property type="entry name" value="CTDL_fold"/>
</dbReference>
<dbReference type="SMART" id="SM00034">
    <property type="entry name" value="CLECT"/>
    <property type="match status" value="4"/>
</dbReference>
<dbReference type="InterPro" id="IPR001304">
    <property type="entry name" value="C-type_lectin-like"/>
</dbReference>
<feature type="domain" description="C-type lectin" evidence="2">
    <location>
        <begin position="456"/>
        <end position="570"/>
    </location>
</feature>
<dbReference type="AlphaFoldDB" id="A0A9Q1CB69"/>
<comment type="caution">
    <text evidence="3">The sequence shown here is derived from an EMBL/GenBank/DDBJ whole genome shotgun (WGS) entry which is preliminary data.</text>
</comment>
<evidence type="ECO:0000313" key="3">
    <source>
        <dbReference type="EMBL" id="KAJ8041528.1"/>
    </source>
</evidence>
<keyword evidence="1" id="KW-1015">Disulfide bond</keyword>
<feature type="domain" description="C-type lectin" evidence="2">
    <location>
        <begin position="198"/>
        <end position="311"/>
    </location>
</feature>
<evidence type="ECO:0000313" key="4">
    <source>
        <dbReference type="Proteomes" id="UP001152320"/>
    </source>
</evidence>
<dbReference type="Proteomes" id="UP001152320">
    <property type="component" value="Chromosome 5"/>
</dbReference>
<dbReference type="InterPro" id="IPR018378">
    <property type="entry name" value="C-type_lectin_CS"/>
</dbReference>
<dbReference type="InterPro" id="IPR050111">
    <property type="entry name" value="C-type_lectin/snaclec_domain"/>
</dbReference>
<accession>A0A9Q1CB69</accession>
<organism evidence="3 4">
    <name type="scientific">Holothuria leucospilota</name>
    <name type="common">Black long sea cucumber</name>
    <name type="synonym">Mertensiothuria leucospilota</name>
    <dbReference type="NCBI Taxonomy" id="206669"/>
    <lineage>
        <taxon>Eukaryota</taxon>
        <taxon>Metazoa</taxon>
        <taxon>Echinodermata</taxon>
        <taxon>Eleutherozoa</taxon>
        <taxon>Echinozoa</taxon>
        <taxon>Holothuroidea</taxon>
        <taxon>Aspidochirotacea</taxon>
        <taxon>Aspidochirotida</taxon>
        <taxon>Holothuriidae</taxon>
        <taxon>Holothuria</taxon>
    </lineage>
</organism>